<feature type="domain" description="Transposase IS110-like N-terminal" evidence="2">
    <location>
        <begin position="18"/>
        <end position="170"/>
    </location>
</feature>
<evidence type="ECO:0000313" key="4">
    <source>
        <dbReference type="Proteomes" id="UP000318380"/>
    </source>
</evidence>
<evidence type="ECO:0000313" key="3">
    <source>
        <dbReference type="EMBL" id="TWD83203.1"/>
    </source>
</evidence>
<protein>
    <submittedName>
        <fullName evidence="3">Transposase</fullName>
    </submittedName>
</protein>
<dbReference type="EMBL" id="VIVK01000001">
    <property type="protein sequence ID" value="TWD83203.1"/>
    <property type="molecule type" value="Genomic_DNA"/>
</dbReference>
<feature type="compositionally biased region" description="Basic residues" evidence="1">
    <location>
        <begin position="216"/>
        <end position="250"/>
    </location>
</feature>
<feature type="compositionally biased region" description="Basic residues" evidence="1">
    <location>
        <begin position="372"/>
        <end position="385"/>
    </location>
</feature>
<dbReference type="Proteomes" id="UP000318380">
    <property type="component" value="Unassembled WGS sequence"/>
</dbReference>
<dbReference type="GO" id="GO:0003677">
    <property type="term" value="F:DNA binding"/>
    <property type="evidence" value="ECO:0007669"/>
    <property type="project" value="InterPro"/>
</dbReference>
<proteinExistence type="predicted"/>
<feature type="region of interest" description="Disordered" evidence="1">
    <location>
        <begin position="196"/>
        <end position="440"/>
    </location>
</feature>
<feature type="compositionally biased region" description="Basic and acidic residues" evidence="1">
    <location>
        <begin position="251"/>
        <end position="270"/>
    </location>
</feature>
<organism evidence="3 4">
    <name type="scientific">Kribbella amoyensis</name>
    <dbReference type="NCBI Taxonomy" id="996641"/>
    <lineage>
        <taxon>Bacteria</taxon>
        <taxon>Bacillati</taxon>
        <taxon>Actinomycetota</taxon>
        <taxon>Actinomycetes</taxon>
        <taxon>Propionibacteriales</taxon>
        <taxon>Kribbellaceae</taxon>
        <taxon>Kribbella</taxon>
    </lineage>
</organism>
<dbReference type="AlphaFoldDB" id="A0A561BWJ7"/>
<gene>
    <name evidence="3" type="ORF">FB561_4362</name>
</gene>
<feature type="compositionally biased region" description="Pro residues" evidence="1">
    <location>
        <begin position="361"/>
        <end position="371"/>
    </location>
</feature>
<feature type="compositionally biased region" description="Basic residues" evidence="1">
    <location>
        <begin position="271"/>
        <end position="302"/>
    </location>
</feature>
<sequence length="483" mass="55106">MESARNTLSEEPLNGVTAGLDWARDDHAVAVVDGRGVECERWTVPNTGPQLRRLVERLQKLGVAEVAIERGDGPVVAALLEAGLTVVVISPNQLRNLRGRYGSAGNKDDRFDAFVLADTLRTDRARLRPLTPDSPATITLRQTCRARKDLVEHRVAVANQLRAHLLINFPGAVGLFNRIDAPISLRFLTPVRLPRPRRLAHPDPAGRLAPLDRLLRPHQPRRPAHPANHRTPRHHRPRQHRQPPHHPRPGRRPDLSQHPDHHPERPDRHPTRPPHRRAHLHQPAPLRHHPRRPPTQRTRRLPRPLPHPTSPDLPGRRRSHHPPIRHPTHRPLPLRRRQTTPRRHLRLRRRLPQNQPLGRQPLPPSPQPRTHPPPRRPHPRPRLAPHHLALLATTHPLPTHPPPRTPTPTHTPNQPPTLTQDTCSRTQPRATKSEPPGSSRQFTLRRFFSCVLRLLARSRQEPWRAAPRPVGCWPRSAAPPGSR</sequence>
<dbReference type="PANTHER" id="PTHR33055:SF3">
    <property type="entry name" value="PUTATIVE TRANSPOSASE FOR IS117-RELATED"/>
    <property type="match status" value="1"/>
</dbReference>
<evidence type="ECO:0000256" key="1">
    <source>
        <dbReference type="SAM" id="MobiDB-lite"/>
    </source>
</evidence>
<keyword evidence="4" id="KW-1185">Reference proteome</keyword>
<feature type="compositionally biased region" description="Polar residues" evidence="1">
    <location>
        <begin position="420"/>
        <end position="440"/>
    </location>
</feature>
<dbReference type="InterPro" id="IPR002525">
    <property type="entry name" value="Transp_IS110-like_N"/>
</dbReference>
<feature type="compositionally biased region" description="Low complexity" evidence="1">
    <location>
        <begin position="407"/>
        <end position="419"/>
    </location>
</feature>
<name>A0A561BWJ7_9ACTN</name>
<dbReference type="GO" id="GO:0006313">
    <property type="term" value="P:DNA transposition"/>
    <property type="evidence" value="ECO:0007669"/>
    <property type="project" value="InterPro"/>
</dbReference>
<feature type="compositionally biased region" description="Basic residues" evidence="1">
    <location>
        <begin position="316"/>
        <end position="351"/>
    </location>
</feature>
<comment type="caution">
    <text evidence="3">The sequence shown here is derived from an EMBL/GenBank/DDBJ whole genome shotgun (WGS) entry which is preliminary data.</text>
</comment>
<feature type="region of interest" description="Disordered" evidence="1">
    <location>
        <begin position="463"/>
        <end position="483"/>
    </location>
</feature>
<dbReference type="Pfam" id="PF01548">
    <property type="entry name" value="DEDD_Tnp_IS110"/>
    <property type="match status" value="1"/>
</dbReference>
<feature type="compositionally biased region" description="Low complexity" evidence="1">
    <location>
        <begin position="386"/>
        <end position="397"/>
    </location>
</feature>
<dbReference type="PANTHER" id="PTHR33055">
    <property type="entry name" value="TRANSPOSASE FOR INSERTION SEQUENCE ELEMENT IS1111A"/>
    <property type="match status" value="1"/>
</dbReference>
<accession>A0A561BWJ7</accession>
<evidence type="ECO:0000259" key="2">
    <source>
        <dbReference type="Pfam" id="PF01548"/>
    </source>
</evidence>
<dbReference type="GO" id="GO:0004803">
    <property type="term" value="F:transposase activity"/>
    <property type="evidence" value="ECO:0007669"/>
    <property type="project" value="InterPro"/>
</dbReference>
<reference evidence="3 4" key="1">
    <citation type="submission" date="2019-06" db="EMBL/GenBank/DDBJ databases">
        <title>Sequencing the genomes of 1000 actinobacteria strains.</title>
        <authorList>
            <person name="Klenk H.-P."/>
        </authorList>
    </citation>
    <scope>NUCLEOTIDE SEQUENCE [LARGE SCALE GENOMIC DNA]</scope>
    <source>
        <strain evidence="3 4">DSM 24683</strain>
    </source>
</reference>
<dbReference type="InterPro" id="IPR047650">
    <property type="entry name" value="Transpos_IS110"/>
</dbReference>